<keyword evidence="3" id="KW-0812">Transmembrane</keyword>
<name>A0A9D1MDL6_9FIRM</name>
<keyword evidence="3" id="KW-0472">Membrane</keyword>
<keyword evidence="1" id="KW-0645">Protease</keyword>
<dbReference type="SMART" id="SM00228">
    <property type="entry name" value="PDZ"/>
    <property type="match status" value="1"/>
</dbReference>
<proteinExistence type="predicted"/>
<dbReference type="EMBL" id="DVNB01000100">
    <property type="protein sequence ID" value="HIU58092.1"/>
    <property type="molecule type" value="Genomic_DNA"/>
</dbReference>
<dbReference type="GO" id="GO:0004252">
    <property type="term" value="F:serine-type endopeptidase activity"/>
    <property type="evidence" value="ECO:0007669"/>
    <property type="project" value="InterPro"/>
</dbReference>
<feature type="transmembrane region" description="Helical" evidence="3">
    <location>
        <begin position="32"/>
        <end position="54"/>
    </location>
</feature>
<dbReference type="GO" id="GO:0006508">
    <property type="term" value="P:proteolysis"/>
    <property type="evidence" value="ECO:0007669"/>
    <property type="project" value="UniProtKB-KW"/>
</dbReference>
<dbReference type="Pfam" id="PF13365">
    <property type="entry name" value="Trypsin_2"/>
    <property type="match status" value="1"/>
</dbReference>
<keyword evidence="3" id="KW-1133">Transmembrane helix</keyword>
<sequence length="419" mass="43978">MKQYPYSDSTDVVIYDNSNSKKKDKKNRKPKTWVVAVSSALAASIFTVGITFGVQALSGGNVPLLDTTTAGTTVANTNGSGSSSGSATTTAYTDESGKEVLTVPEIAAKVGPAVVGVINKTTVTTQQYWDPWSGRYYYSQDPSQDNNETVEQGSGSGIIISEDGYIVTNQHVIDGATEVDVILNTGTTYTAEIIGQDEKTDLAVLKITPENETLTVAVLGDSTTVQVGELAVAIGNPMGMEFAGSVTAGIVSAVNRTMTIDNRTYNLIQTDAAINSGNSGGALINQYGEVIGINSVKLSSSDVEGMGFAIAISEAKPIINDLMQSGHVTGRPLVGISISETRYGLFISGISEGSGAEAAGLQVNDMILEVDGQAVSSTSEINEIRDEKKPGDYLTFKILRDSNTMEISVQLTEDTGTSN</sequence>
<dbReference type="InterPro" id="IPR051201">
    <property type="entry name" value="Chloro_Bact_Ser_Proteases"/>
</dbReference>
<evidence type="ECO:0000313" key="6">
    <source>
        <dbReference type="Proteomes" id="UP000824109"/>
    </source>
</evidence>
<dbReference type="PANTHER" id="PTHR43343">
    <property type="entry name" value="PEPTIDASE S12"/>
    <property type="match status" value="1"/>
</dbReference>
<evidence type="ECO:0000256" key="3">
    <source>
        <dbReference type="SAM" id="Phobius"/>
    </source>
</evidence>
<comment type="caution">
    <text evidence="5">The sequence shown here is derived from an EMBL/GenBank/DDBJ whole genome shotgun (WGS) entry which is preliminary data.</text>
</comment>
<dbReference type="InterPro" id="IPR036034">
    <property type="entry name" value="PDZ_sf"/>
</dbReference>
<dbReference type="Gene3D" id="2.40.10.120">
    <property type="match status" value="1"/>
</dbReference>
<dbReference type="AlphaFoldDB" id="A0A9D1MDL6"/>
<reference evidence="5" key="1">
    <citation type="submission" date="2020-10" db="EMBL/GenBank/DDBJ databases">
        <authorList>
            <person name="Gilroy R."/>
        </authorList>
    </citation>
    <scope>NUCLEOTIDE SEQUENCE</scope>
    <source>
        <strain evidence="5">USAMLcec3-3695</strain>
    </source>
</reference>
<evidence type="ECO:0000256" key="1">
    <source>
        <dbReference type="ARBA" id="ARBA00022670"/>
    </source>
</evidence>
<evidence type="ECO:0000256" key="2">
    <source>
        <dbReference type="ARBA" id="ARBA00022801"/>
    </source>
</evidence>
<dbReference type="InterPro" id="IPR009003">
    <property type="entry name" value="Peptidase_S1_PA"/>
</dbReference>
<dbReference type="CDD" id="cd06779">
    <property type="entry name" value="cpPDZ_Deg_HtrA-like"/>
    <property type="match status" value="1"/>
</dbReference>
<dbReference type="SUPFAM" id="SSF50156">
    <property type="entry name" value="PDZ domain-like"/>
    <property type="match status" value="1"/>
</dbReference>
<dbReference type="InterPro" id="IPR001478">
    <property type="entry name" value="PDZ"/>
</dbReference>
<dbReference type="PANTHER" id="PTHR43343:SF3">
    <property type="entry name" value="PROTEASE DO-LIKE 8, CHLOROPLASTIC"/>
    <property type="match status" value="1"/>
</dbReference>
<dbReference type="InterPro" id="IPR001940">
    <property type="entry name" value="Peptidase_S1C"/>
</dbReference>
<gene>
    <name evidence="5" type="ORF">IAA61_09835</name>
</gene>
<dbReference type="Pfam" id="PF13180">
    <property type="entry name" value="PDZ_2"/>
    <property type="match status" value="1"/>
</dbReference>
<dbReference type="PRINTS" id="PR00834">
    <property type="entry name" value="PROTEASES2C"/>
</dbReference>
<organism evidence="5 6">
    <name type="scientific">Candidatus Ornithomonoglobus merdipullorum</name>
    <dbReference type="NCBI Taxonomy" id="2840895"/>
    <lineage>
        <taxon>Bacteria</taxon>
        <taxon>Bacillati</taxon>
        <taxon>Bacillota</taxon>
        <taxon>Clostridia</taxon>
        <taxon>Candidatus Ornithomonoglobus</taxon>
    </lineage>
</organism>
<feature type="domain" description="PDZ" evidence="4">
    <location>
        <begin position="330"/>
        <end position="402"/>
    </location>
</feature>
<evidence type="ECO:0000313" key="5">
    <source>
        <dbReference type="EMBL" id="HIU58092.1"/>
    </source>
</evidence>
<dbReference type="Gene3D" id="2.30.42.10">
    <property type="match status" value="1"/>
</dbReference>
<keyword evidence="2" id="KW-0378">Hydrolase</keyword>
<protein>
    <submittedName>
        <fullName evidence="5">Trypsin-like peptidase domain-containing protein</fullName>
    </submittedName>
</protein>
<dbReference type="PROSITE" id="PS50106">
    <property type="entry name" value="PDZ"/>
    <property type="match status" value="1"/>
</dbReference>
<dbReference type="Proteomes" id="UP000824109">
    <property type="component" value="Unassembled WGS sequence"/>
</dbReference>
<evidence type="ECO:0000259" key="4">
    <source>
        <dbReference type="PROSITE" id="PS50106"/>
    </source>
</evidence>
<reference evidence="5" key="2">
    <citation type="journal article" date="2021" name="PeerJ">
        <title>Extensive microbial diversity within the chicken gut microbiome revealed by metagenomics and culture.</title>
        <authorList>
            <person name="Gilroy R."/>
            <person name="Ravi A."/>
            <person name="Getino M."/>
            <person name="Pursley I."/>
            <person name="Horton D.L."/>
            <person name="Alikhan N.F."/>
            <person name="Baker D."/>
            <person name="Gharbi K."/>
            <person name="Hall N."/>
            <person name="Watson M."/>
            <person name="Adriaenssens E.M."/>
            <person name="Foster-Nyarko E."/>
            <person name="Jarju S."/>
            <person name="Secka A."/>
            <person name="Antonio M."/>
            <person name="Oren A."/>
            <person name="Chaudhuri R.R."/>
            <person name="La Ragione R."/>
            <person name="Hildebrand F."/>
            <person name="Pallen M.J."/>
        </authorList>
    </citation>
    <scope>NUCLEOTIDE SEQUENCE</scope>
    <source>
        <strain evidence="5">USAMLcec3-3695</strain>
    </source>
</reference>
<dbReference type="SUPFAM" id="SSF50494">
    <property type="entry name" value="Trypsin-like serine proteases"/>
    <property type="match status" value="1"/>
</dbReference>
<accession>A0A9D1MDL6</accession>